<feature type="transmembrane region" description="Helical" evidence="2">
    <location>
        <begin position="44"/>
        <end position="66"/>
    </location>
</feature>
<dbReference type="EMBL" id="AL590450">
    <property type="protein sequence ID" value="CCI74000.1"/>
    <property type="molecule type" value="Genomic_DNA"/>
</dbReference>
<feature type="compositionally biased region" description="Polar residues" evidence="1">
    <location>
        <begin position="78"/>
        <end position="93"/>
    </location>
</feature>
<reference evidence="3 4" key="2">
    <citation type="journal article" date="2009" name="BMC Genomics">
        <title>Identification of transcriptional signals in Encephalitozoon cuniculi widespread among Microsporidia phylum: support for accurate structural genome annotation.</title>
        <authorList>
            <person name="Peyretaillade E."/>
            <person name="Goncalves O."/>
            <person name="Terrat S."/>
            <person name="Dugat-Bony E."/>
            <person name="Wincker P."/>
            <person name="Cornman R.S."/>
            <person name="Evans J.D."/>
            <person name="Delbac F."/>
            <person name="Peyret P."/>
        </authorList>
    </citation>
    <scope>NUCLEOTIDE SEQUENCE [LARGE SCALE GENOMIC DNA]</scope>
    <source>
        <strain evidence="3 4">GB-M1</strain>
    </source>
</reference>
<feature type="region of interest" description="Disordered" evidence="1">
    <location>
        <begin position="70"/>
        <end position="138"/>
    </location>
</feature>
<name>I7L4K5_ENCCU</name>
<keyword evidence="2" id="KW-1133">Transmembrane helix</keyword>
<proteinExistence type="predicted"/>
<sequence length="152" mass="16920">MAKKMDNEKNQSEEKNKKKAPFRIIISKSSKKKSPEADVSTADIAIFLIFLVFFILMVGIMVFLYVSGSTRSSHFHSPPQSTSPHAAQTSPQAYPQAHPFKPSPSAPPLSSFEPAPSAPPLSSFNEPPPSYESVITGEEGRYNHNRLRFYHQ</sequence>
<dbReference type="Proteomes" id="UP000000819">
    <property type="component" value="Chromosome XI"/>
</dbReference>
<reference evidence="3 4" key="1">
    <citation type="journal article" date="2001" name="Nature">
        <title>Genome sequence and gene compaction of the eukaryote parasite Encephalitozoon cuniculi.</title>
        <authorList>
            <person name="Katinka M.D."/>
            <person name="Duprat S."/>
            <person name="Cornillot E."/>
            <person name="Metenier G."/>
            <person name="Thomarat F."/>
            <person name="Prensier G."/>
            <person name="Barbe V."/>
            <person name="Peyretaillade E."/>
            <person name="Brottier P."/>
            <person name="Wincker P."/>
            <person name="Delbac F."/>
            <person name="El Alaoui H."/>
            <person name="Peyret P."/>
            <person name="Saurin W."/>
            <person name="Gouy M."/>
            <person name="Weissenbach J."/>
            <person name="Vivares C.P."/>
        </authorList>
    </citation>
    <scope>NUCLEOTIDE SEQUENCE [LARGE SCALE GENOMIC DNA]</scope>
    <source>
        <strain evidence="3 4">GB-M1</strain>
    </source>
</reference>
<dbReference type="HOGENOM" id="CLU_1722356_0_0_1"/>
<keyword evidence="4" id="KW-1185">Reference proteome</keyword>
<dbReference type="AlphaFoldDB" id="I7L4K5"/>
<evidence type="ECO:0000313" key="3">
    <source>
        <dbReference type="EMBL" id="CCI74000.1"/>
    </source>
</evidence>
<dbReference type="RefSeq" id="NP_001402556.1">
    <property type="nucleotide sequence ID" value="NM_001415294.1"/>
</dbReference>
<protein>
    <submittedName>
        <fullName evidence="3">ECU11_1755 protein</fullName>
    </submittedName>
</protein>
<evidence type="ECO:0000256" key="2">
    <source>
        <dbReference type="SAM" id="Phobius"/>
    </source>
</evidence>
<feature type="region of interest" description="Disordered" evidence="1">
    <location>
        <begin position="1"/>
        <end position="25"/>
    </location>
</feature>
<feature type="compositionally biased region" description="Basic and acidic residues" evidence="1">
    <location>
        <begin position="1"/>
        <end position="16"/>
    </location>
</feature>
<dbReference type="KEGG" id="ecu:ECU11_1755"/>
<evidence type="ECO:0000313" key="4">
    <source>
        <dbReference type="Proteomes" id="UP000000819"/>
    </source>
</evidence>
<gene>
    <name evidence="3" type="ordered locus">ECU11_1755</name>
</gene>
<dbReference type="GeneID" id="77136443"/>
<organism evidence="3 4">
    <name type="scientific">Encephalitozoon cuniculi (strain GB-M1)</name>
    <name type="common">Microsporidian parasite</name>
    <dbReference type="NCBI Taxonomy" id="284813"/>
    <lineage>
        <taxon>Eukaryota</taxon>
        <taxon>Fungi</taxon>
        <taxon>Fungi incertae sedis</taxon>
        <taxon>Microsporidia</taxon>
        <taxon>Unikaryonidae</taxon>
        <taxon>Encephalitozoon</taxon>
    </lineage>
</organism>
<accession>I7L4K5</accession>
<evidence type="ECO:0000256" key="1">
    <source>
        <dbReference type="SAM" id="MobiDB-lite"/>
    </source>
</evidence>
<keyword evidence="2" id="KW-0472">Membrane</keyword>
<dbReference type="InParanoid" id="I7L4K5"/>
<keyword evidence="2" id="KW-0812">Transmembrane</keyword>
<dbReference type="VEuPathDB" id="MicrosporidiaDB:ECU11_1755"/>